<sequence length="83" mass="9358">MRVPLNSGTWTDEEHKGFLRGLEVYGHGNWNAMAVFVLSRSPPQIEAYAQDYMAEKETAHDLQQVALVYTSFPRQASTSASRL</sequence>
<dbReference type="InterPro" id="IPR017884">
    <property type="entry name" value="SANT_dom"/>
</dbReference>
<dbReference type="SUPFAM" id="SSF46689">
    <property type="entry name" value="Homeodomain-like"/>
    <property type="match status" value="1"/>
</dbReference>
<dbReference type="EMBL" id="FN649751">
    <property type="protein sequence ID" value="CBJ27940.1"/>
    <property type="molecule type" value="Genomic_DNA"/>
</dbReference>
<dbReference type="PROSITE" id="PS50090">
    <property type="entry name" value="MYB_LIKE"/>
    <property type="match status" value="1"/>
</dbReference>
<evidence type="ECO:0000313" key="3">
    <source>
        <dbReference type="EMBL" id="CBJ27940.1"/>
    </source>
</evidence>
<dbReference type="OrthoDB" id="118550at2759"/>
<dbReference type="Pfam" id="PF00249">
    <property type="entry name" value="Myb_DNA-binding"/>
    <property type="match status" value="1"/>
</dbReference>
<gene>
    <name evidence="3" type="ORF">Esi_0087_0092</name>
</gene>
<dbReference type="SMART" id="SM00717">
    <property type="entry name" value="SANT"/>
    <property type="match status" value="1"/>
</dbReference>
<organism evidence="3 4">
    <name type="scientific">Ectocarpus siliculosus</name>
    <name type="common">Brown alga</name>
    <name type="synonym">Conferva siliculosa</name>
    <dbReference type="NCBI Taxonomy" id="2880"/>
    <lineage>
        <taxon>Eukaryota</taxon>
        <taxon>Sar</taxon>
        <taxon>Stramenopiles</taxon>
        <taxon>Ochrophyta</taxon>
        <taxon>PX clade</taxon>
        <taxon>Phaeophyceae</taxon>
        <taxon>Ectocarpales</taxon>
        <taxon>Ectocarpaceae</taxon>
        <taxon>Ectocarpus</taxon>
    </lineage>
</organism>
<dbReference type="InParanoid" id="D7G877"/>
<dbReference type="EMBL" id="FN649107">
    <property type="protein sequence ID" value="CBJ27940.1"/>
    <property type="molecule type" value="Genomic_DNA"/>
</dbReference>
<dbReference type="Gene3D" id="1.10.10.60">
    <property type="entry name" value="Homeodomain-like"/>
    <property type="match status" value="1"/>
</dbReference>
<dbReference type="STRING" id="2880.D7G877"/>
<dbReference type="AlphaFoldDB" id="D7G877"/>
<dbReference type="InterPro" id="IPR001005">
    <property type="entry name" value="SANT/Myb"/>
</dbReference>
<feature type="domain" description="Myb-like" evidence="1">
    <location>
        <begin position="2"/>
        <end position="53"/>
    </location>
</feature>
<dbReference type="Proteomes" id="UP000002630">
    <property type="component" value="Linkage Group LG26"/>
</dbReference>
<dbReference type="InterPro" id="IPR009057">
    <property type="entry name" value="Homeodomain-like_sf"/>
</dbReference>
<dbReference type="PANTHER" id="PTHR44042">
    <property type="entry name" value="DUPLICATED HOMEODOMAIN-LIKE SUPERFAMILY PROTEIN-RELATED"/>
    <property type="match status" value="1"/>
</dbReference>
<feature type="domain" description="SANT" evidence="2">
    <location>
        <begin position="5"/>
        <end position="56"/>
    </location>
</feature>
<evidence type="ECO:0000259" key="2">
    <source>
        <dbReference type="PROSITE" id="PS51293"/>
    </source>
</evidence>
<evidence type="ECO:0000259" key="1">
    <source>
        <dbReference type="PROSITE" id="PS50090"/>
    </source>
</evidence>
<proteinExistence type="predicted"/>
<accession>D7G877</accession>
<protein>
    <submittedName>
        <fullName evidence="3">Uncharacterized protein</fullName>
    </submittedName>
</protein>
<keyword evidence="4" id="KW-1185">Reference proteome</keyword>
<name>D7G877_ECTSI</name>
<dbReference type="PROSITE" id="PS51293">
    <property type="entry name" value="SANT"/>
    <property type="match status" value="1"/>
</dbReference>
<evidence type="ECO:0000313" key="4">
    <source>
        <dbReference type="Proteomes" id="UP000002630"/>
    </source>
</evidence>
<dbReference type="CDD" id="cd00167">
    <property type="entry name" value="SANT"/>
    <property type="match status" value="1"/>
</dbReference>
<reference evidence="3 4" key="1">
    <citation type="journal article" date="2010" name="Nature">
        <title>The Ectocarpus genome and the independent evolution of multicellularity in brown algae.</title>
        <authorList>
            <person name="Cock J.M."/>
            <person name="Sterck L."/>
            <person name="Rouze P."/>
            <person name="Scornet D."/>
            <person name="Allen A.E."/>
            <person name="Amoutzias G."/>
            <person name="Anthouard V."/>
            <person name="Artiguenave F."/>
            <person name="Aury J.M."/>
            <person name="Badger J.H."/>
            <person name="Beszteri B."/>
            <person name="Billiau K."/>
            <person name="Bonnet E."/>
            <person name="Bothwell J.H."/>
            <person name="Bowler C."/>
            <person name="Boyen C."/>
            <person name="Brownlee C."/>
            <person name="Carrano C.J."/>
            <person name="Charrier B."/>
            <person name="Cho G.Y."/>
            <person name="Coelho S.M."/>
            <person name="Collen J."/>
            <person name="Corre E."/>
            <person name="Da Silva C."/>
            <person name="Delage L."/>
            <person name="Delaroque N."/>
            <person name="Dittami S.M."/>
            <person name="Doulbeau S."/>
            <person name="Elias M."/>
            <person name="Farnham G."/>
            <person name="Gachon C.M."/>
            <person name="Gschloessl B."/>
            <person name="Heesch S."/>
            <person name="Jabbari K."/>
            <person name="Jubin C."/>
            <person name="Kawai H."/>
            <person name="Kimura K."/>
            <person name="Kloareg B."/>
            <person name="Kupper F.C."/>
            <person name="Lang D."/>
            <person name="Le Bail A."/>
            <person name="Leblanc C."/>
            <person name="Lerouge P."/>
            <person name="Lohr M."/>
            <person name="Lopez P.J."/>
            <person name="Martens C."/>
            <person name="Maumus F."/>
            <person name="Michel G."/>
            <person name="Miranda-Saavedra D."/>
            <person name="Morales J."/>
            <person name="Moreau H."/>
            <person name="Motomura T."/>
            <person name="Nagasato C."/>
            <person name="Napoli C.A."/>
            <person name="Nelson D.R."/>
            <person name="Nyvall-Collen P."/>
            <person name="Peters A.F."/>
            <person name="Pommier C."/>
            <person name="Potin P."/>
            <person name="Poulain J."/>
            <person name="Quesneville H."/>
            <person name="Read B."/>
            <person name="Rensing S.A."/>
            <person name="Ritter A."/>
            <person name="Rousvoal S."/>
            <person name="Samanta M."/>
            <person name="Samson G."/>
            <person name="Schroeder D.C."/>
            <person name="Segurens B."/>
            <person name="Strittmatter M."/>
            <person name="Tonon T."/>
            <person name="Tregear J.W."/>
            <person name="Valentin K."/>
            <person name="von Dassow P."/>
            <person name="Yamagishi T."/>
            <person name="Van de Peer Y."/>
            <person name="Wincker P."/>
        </authorList>
    </citation>
    <scope>NUCLEOTIDE SEQUENCE [LARGE SCALE GENOMIC DNA]</scope>
    <source>
        <strain evidence="4">Ec32 / CCAP1310/4</strain>
    </source>
</reference>